<gene>
    <name evidence="5" type="ORF">GCM10009575_035330</name>
</gene>
<dbReference type="CDD" id="cd00397">
    <property type="entry name" value="DNA_BRE_C"/>
    <property type="match status" value="1"/>
</dbReference>
<evidence type="ECO:0000313" key="6">
    <source>
        <dbReference type="Proteomes" id="UP001500418"/>
    </source>
</evidence>
<dbReference type="InterPro" id="IPR013762">
    <property type="entry name" value="Integrase-like_cat_sf"/>
</dbReference>
<evidence type="ECO:0000259" key="4">
    <source>
        <dbReference type="PROSITE" id="PS51898"/>
    </source>
</evidence>
<dbReference type="PROSITE" id="PS51898">
    <property type="entry name" value="TYR_RECOMBINASE"/>
    <property type="match status" value="1"/>
</dbReference>
<dbReference type="SUPFAM" id="SSF56349">
    <property type="entry name" value="DNA breaking-rejoining enzymes"/>
    <property type="match status" value="1"/>
</dbReference>
<keyword evidence="2" id="KW-0175">Coiled coil</keyword>
<dbReference type="EMBL" id="BAAAID010000020">
    <property type="protein sequence ID" value="GAA0930906.1"/>
    <property type="molecule type" value="Genomic_DNA"/>
</dbReference>
<proteinExistence type="predicted"/>
<evidence type="ECO:0000313" key="5">
    <source>
        <dbReference type="EMBL" id="GAA0930906.1"/>
    </source>
</evidence>
<organism evidence="5 6">
    <name type="scientific">Streptomyces rhizosphaericus</name>
    <dbReference type="NCBI Taxonomy" id="114699"/>
    <lineage>
        <taxon>Bacteria</taxon>
        <taxon>Bacillati</taxon>
        <taxon>Actinomycetota</taxon>
        <taxon>Actinomycetes</taxon>
        <taxon>Kitasatosporales</taxon>
        <taxon>Streptomycetaceae</taxon>
        <taxon>Streptomyces</taxon>
        <taxon>Streptomyces violaceusniger group</taxon>
    </lineage>
</organism>
<dbReference type="PANTHER" id="PTHR30349:SF64">
    <property type="entry name" value="PROPHAGE INTEGRASE INTD-RELATED"/>
    <property type="match status" value="1"/>
</dbReference>
<dbReference type="PANTHER" id="PTHR30349">
    <property type="entry name" value="PHAGE INTEGRASE-RELATED"/>
    <property type="match status" value="1"/>
</dbReference>
<feature type="domain" description="Tyr recombinase" evidence="4">
    <location>
        <begin position="469"/>
        <end position="681"/>
    </location>
</feature>
<dbReference type="Gene3D" id="1.10.443.10">
    <property type="entry name" value="Intergrase catalytic core"/>
    <property type="match status" value="1"/>
</dbReference>
<evidence type="ECO:0000256" key="3">
    <source>
        <dbReference type="SAM" id="MobiDB-lite"/>
    </source>
</evidence>
<comment type="caution">
    <text evidence="5">The sequence shown here is derived from an EMBL/GenBank/DDBJ whole genome shotgun (WGS) entry which is preliminary data.</text>
</comment>
<name>A0ABP4A305_9ACTN</name>
<keyword evidence="1" id="KW-0233">DNA recombination</keyword>
<dbReference type="InterPro" id="IPR002104">
    <property type="entry name" value="Integrase_catalytic"/>
</dbReference>
<accession>A0ABP4A305</accession>
<reference evidence="6" key="1">
    <citation type="journal article" date="2019" name="Int. J. Syst. Evol. Microbiol.">
        <title>The Global Catalogue of Microorganisms (GCM) 10K type strain sequencing project: providing services to taxonomists for standard genome sequencing and annotation.</title>
        <authorList>
            <consortium name="The Broad Institute Genomics Platform"/>
            <consortium name="The Broad Institute Genome Sequencing Center for Infectious Disease"/>
            <person name="Wu L."/>
            <person name="Ma J."/>
        </authorList>
    </citation>
    <scope>NUCLEOTIDE SEQUENCE [LARGE SCALE GENOMIC DNA]</scope>
    <source>
        <strain evidence="6">JCM 11444</strain>
    </source>
</reference>
<keyword evidence="6" id="KW-1185">Reference proteome</keyword>
<dbReference type="InterPro" id="IPR011010">
    <property type="entry name" value="DNA_brk_join_enz"/>
</dbReference>
<evidence type="ECO:0000256" key="2">
    <source>
        <dbReference type="SAM" id="Coils"/>
    </source>
</evidence>
<feature type="coiled-coil region" evidence="2">
    <location>
        <begin position="747"/>
        <end position="801"/>
    </location>
</feature>
<feature type="region of interest" description="Disordered" evidence="3">
    <location>
        <begin position="816"/>
        <end position="841"/>
    </location>
</feature>
<protein>
    <submittedName>
        <fullName evidence="5">Tyrosine-type recombinase/integrase</fullName>
    </submittedName>
</protein>
<dbReference type="Pfam" id="PF00589">
    <property type="entry name" value="Phage_integrase"/>
    <property type="match status" value="1"/>
</dbReference>
<dbReference type="InterPro" id="IPR050090">
    <property type="entry name" value="Tyrosine_recombinase_XerCD"/>
</dbReference>
<evidence type="ECO:0000256" key="1">
    <source>
        <dbReference type="ARBA" id="ARBA00023172"/>
    </source>
</evidence>
<dbReference type="Proteomes" id="UP001500418">
    <property type="component" value="Unassembled WGS sequence"/>
</dbReference>
<sequence>MTVAVFPAQRQPDHRPEDTDLAGAWAEWLRGELNANWRPSEWNAEVLLFVGDPDSPHTAVSVCPVTGCGTVVTSPGYCKPCRDAYRDSGLAKEEYEATYTREFRRVAAHRPLASCAVSSCPRNAFSLGLCQVHYRGWAKAKKRPGADKAAWVARQQPLAAAEPCRVPGCSREKAQNNGLCRTHHRKWRLEANPADLAGDEAAAAERWAERQSPFLAAHMFSLAPLSPLARLEMLYVLQQRDARGQTLSPQAVRGAVDLLAELPSIALAGESLPDPAQAGNTGTVSFLRGLRWEIVTGFDRFRGVDPAQTLVWDLRSVSQQFPSLKKTESALRNPSSLDFGQIRQGWLRELVMHWARTTNPDSKELREHHWACVIASRALQLRSGGGEDPGKLQFSDVTAVVDAFRTARGRQGDVYSSTTQIKRAAQFFNLLDFGRREGILDGLSPRFVRHPNHHTIKKVDENDEEIGKALPDVVIRQLDENIHLLGQGIPYGDLPAEAVSAMLRTAYVVLRDTGRRPAEIAGLDLNCLEFDKGEYQLVWHNMKGRRRRRRLPVHQQTADAIKDWQEIRARWDLPVNSAGHLFPAITNRHRHLDTGNLARYIRAWADSIPVLDSEELGRDGTPLPFDRDKVFPYAFRHTFCQRYADAGVPLHVLQALMDHRSANTTAAYYQVSKKMKREAVDTLRVLTVDRQGDSAPMGSATAYEMRSVAVLWGNCVEPSNVKAGGNACPIRFQCAGCGSYRPDPSHLPAIEDQVRSLKANLEAARAMGAADYTIKGMEGEIADYQNVIKKMKAKMESMSDEERHEVEEASKVLRRLRAGSTGSGPVALPMPTIRPADEASA</sequence>